<accession>A0A2S5KSH6</accession>
<reference evidence="3 4" key="1">
    <citation type="submission" date="2018-02" db="EMBL/GenBank/DDBJ databases">
        <title>novel marine gammaproteobacteria from coastal saline agro ecosystem.</title>
        <authorList>
            <person name="Krishnan R."/>
            <person name="Ramesh Kumar N."/>
        </authorList>
    </citation>
    <scope>NUCLEOTIDE SEQUENCE [LARGE SCALE GENOMIC DNA]</scope>
    <source>
        <strain evidence="3 4">228</strain>
    </source>
</reference>
<protein>
    <recommendedName>
        <fullName evidence="2">N-acetyltransferase domain-containing protein</fullName>
    </recommendedName>
</protein>
<gene>
    <name evidence="3" type="ORF">C4K68_09005</name>
</gene>
<proteinExistence type="predicted"/>
<dbReference type="SUPFAM" id="SSF55729">
    <property type="entry name" value="Acyl-CoA N-acyltransferases (Nat)"/>
    <property type="match status" value="1"/>
</dbReference>
<dbReference type="InterPro" id="IPR016181">
    <property type="entry name" value="Acyl_CoA_acyltransferase"/>
</dbReference>
<dbReference type="Proteomes" id="UP000238196">
    <property type="component" value="Unassembled WGS sequence"/>
</dbReference>
<evidence type="ECO:0000313" key="3">
    <source>
        <dbReference type="EMBL" id="PPC77708.1"/>
    </source>
</evidence>
<feature type="region of interest" description="Disordered" evidence="1">
    <location>
        <begin position="216"/>
        <end position="238"/>
    </location>
</feature>
<evidence type="ECO:0000313" key="4">
    <source>
        <dbReference type="Proteomes" id="UP000238196"/>
    </source>
</evidence>
<dbReference type="Gene3D" id="3.40.630.30">
    <property type="match status" value="1"/>
</dbReference>
<dbReference type="PROSITE" id="PS51186">
    <property type="entry name" value="GNAT"/>
    <property type="match status" value="1"/>
</dbReference>
<evidence type="ECO:0000259" key="2">
    <source>
        <dbReference type="PROSITE" id="PS51186"/>
    </source>
</evidence>
<feature type="compositionally biased region" description="Low complexity" evidence="1">
    <location>
        <begin position="222"/>
        <end position="238"/>
    </location>
</feature>
<evidence type="ECO:0000256" key="1">
    <source>
        <dbReference type="SAM" id="MobiDB-lite"/>
    </source>
</evidence>
<dbReference type="InterPro" id="IPR000182">
    <property type="entry name" value="GNAT_dom"/>
</dbReference>
<comment type="caution">
    <text evidence="3">The sequence shown here is derived from an EMBL/GenBank/DDBJ whole genome shotgun (WGS) entry which is preliminary data.</text>
</comment>
<dbReference type="GO" id="GO:0016747">
    <property type="term" value="F:acyltransferase activity, transferring groups other than amino-acyl groups"/>
    <property type="evidence" value="ECO:0007669"/>
    <property type="project" value="InterPro"/>
</dbReference>
<organism evidence="3 4">
    <name type="scientific">Proteobacteria bacterium 228</name>
    <dbReference type="NCBI Taxonomy" id="2083153"/>
    <lineage>
        <taxon>Bacteria</taxon>
        <taxon>Pseudomonadati</taxon>
        <taxon>Pseudomonadota</taxon>
    </lineage>
</organism>
<dbReference type="AlphaFoldDB" id="A0A2S5KSH6"/>
<sequence>MTPLTALWTKIYRKGVLGNLRWFYRHAIRQQWDLVWLQHPLHNLPPERTVSSGRTERIRAELLPAFERYFPQHRHIVSDFVQQGLTGLVHLDHDNHAIAFVWLAAGDYYDQHVYHCWLRVPPGSAYLVYGEIAPHQRRSGKAILLNQAFQLCKQLGYTELRAVVEAGNRPSLSLCMALGFNEAGEILQVTRWFRRLYRTSSKTYTPPRFAHVVRHNHRRLQHASPPAQSHPQPQTDLL</sequence>
<dbReference type="EMBL" id="PRLP01000027">
    <property type="protein sequence ID" value="PPC77708.1"/>
    <property type="molecule type" value="Genomic_DNA"/>
</dbReference>
<feature type="domain" description="N-acetyltransferase" evidence="2">
    <location>
        <begin position="60"/>
        <end position="198"/>
    </location>
</feature>
<dbReference type="OrthoDB" id="6975896at2"/>
<name>A0A2S5KSH6_9PROT</name>